<proteinExistence type="predicted"/>
<reference evidence="3" key="1">
    <citation type="submission" date="2024-07" db="EMBL/GenBank/DDBJ databases">
        <title>Two chromosome-level genome assemblies of Korean endemic species Abeliophyllum distichum and Forsythia ovata (Oleaceae).</title>
        <authorList>
            <person name="Jang H."/>
        </authorList>
    </citation>
    <scope>NUCLEOTIDE SEQUENCE [LARGE SCALE GENOMIC DNA]</scope>
</reference>
<protein>
    <submittedName>
        <fullName evidence="2">Uncharacterized protein</fullName>
    </submittedName>
</protein>
<keyword evidence="1" id="KW-0175">Coiled coil</keyword>
<name>A0ABD1WD13_9LAMI</name>
<sequence>MARALVLVQDQNMELEISVAQVAKLEEETIQQRKAVEKLKRKLESAMKDSEVEKLRADVRWLMIDFEVLRVSAAASKEKLQRHLEDKRDKLNMFQAQQKSWEEGLALKDEELGLLTKIVETQCQSLAGLPSEAEGLRKKLLNYREY</sequence>
<evidence type="ECO:0000313" key="2">
    <source>
        <dbReference type="EMBL" id="KAL2547457.1"/>
    </source>
</evidence>
<dbReference type="EMBL" id="JBFOLJ010000003">
    <property type="protein sequence ID" value="KAL2547457.1"/>
    <property type="molecule type" value="Genomic_DNA"/>
</dbReference>
<dbReference type="AlphaFoldDB" id="A0ABD1WD13"/>
<gene>
    <name evidence="2" type="ORF">Fot_08987</name>
</gene>
<organism evidence="2 3">
    <name type="scientific">Forsythia ovata</name>
    <dbReference type="NCBI Taxonomy" id="205694"/>
    <lineage>
        <taxon>Eukaryota</taxon>
        <taxon>Viridiplantae</taxon>
        <taxon>Streptophyta</taxon>
        <taxon>Embryophyta</taxon>
        <taxon>Tracheophyta</taxon>
        <taxon>Spermatophyta</taxon>
        <taxon>Magnoliopsida</taxon>
        <taxon>eudicotyledons</taxon>
        <taxon>Gunneridae</taxon>
        <taxon>Pentapetalae</taxon>
        <taxon>asterids</taxon>
        <taxon>lamiids</taxon>
        <taxon>Lamiales</taxon>
        <taxon>Oleaceae</taxon>
        <taxon>Forsythieae</taxon>
        <taxon>Forsythia</taxon>
    </lineage>
</organism>
<evidence type="ECO:0000256" key="1">
    <source>
        <dbReference type="SAM" id="Coils"/>
    </source>
</evidence>
<dbReference type="Proteomes" id="UP001604277">
    <property type="component" value="Unassembled WGS sequence"/>
</dbReference>
<evidence type="ECO:0000313" key="3">
    <source>
        <dbReference type="Proteomes" id="UP001604277"/>
    </source>
</evidence>
<comment type="caution">
    <text evidence="2">The sequence shown here is derived from an EMBL/GenBank/DDBJ whole genome shotgun (WGS) entry which is preliminary data.</text>
</comment>
<accession>A0ABD1WD13</accession>
<feature type="coiled-coil region" evidence="1">
    <location>
        <begin position="8"/>
        <end position="97"/>
    </location>
</feature>
<keyword evidence="3" id="KW-1185">Reference proteome</keyword>